<dbReference type="GO" id="GO:0005886">
    <property type="term" value="C:plasma membrane"/>
    <property type="evidence" value="ECO:0007669"/>
    <property type="project" value="TreeGrafter"/>
</dbReference>
<keyword evidence="4" id="KW-1133">Transmembrane helix</keyword>
<evidence type="ECO:0000256" key="4">
    <source>
        <dbReference type="ARBA" id="ARBA00022989"/>
    </source>
</evidence>
<dbReference type="InterPro" id="IPR035986">
    <property type="entry name" value="PKD_dom_sf"/>
</dbReference>
<keyword evidence="6" id="KW-0732">Signal</keyword>
<evidence type="ECO:0000256" key="2">
    <source>
        <dbReference type="ARBA" id="ARBA00022692"/>
    </source>
</evidence>
<evidence type="ECO:0000256" key="3">
    <source>
        <dbReference type="ARBA" id="ARBA00022737"/>
    </source>
</evidence>
<dbReference type="InterPro" id="IPR022409">
    <property type="entry name" value="PKD/Chitinase_dom"/>
</dbReference>
<reference evidence="8 9" key="1">
    <citation type="submission" date="2019-07" db="EMBL/GenBank/DDBJ databases">
        <authorList>
            <person name="Huq M.A."/>
        </authorList>
    </citation>
    <scope>NUCLEOTIDE SEQUENCE [LARGE SCALE GENOMIC DNA]</scope>
    <source>
        <strain evidence="8 9">MAH-3</strain>
    </source>
</reference>
<dbReference type="Pfam" id="PF18911">
    <property type="entry name" value="PKD_4"/>
    <property type="match status" value="9"/>
</dbReference>
<feature type="domain" description="PKD" evidence="7">
    <location>
        <begin position="104"/>
        <end position="190"/>
    </location>
</feature>
<comment type="subcellular location">
    <subcellularLocation>
        <location evidence="1">Membrane</location>
        <topology evidence="1">Multi-pass membrane protein</topology>
    </subcellularLocation>
</comment>
<feature type="domain" description="PKD" evidence="7">
    <location>
        <begin position="1760"/>
        <end position="1803"/>
    </location>
</feature>
<gene>
    <name evidence="8" type="ORF">FO442_11195</name>
</gene>
<keyword evidence="2" id="KW-0812">Transmembrane</keyword>
<dbReference type="SUPFAM" id="SSF49299">
    <property type="entry name" value="PKD domain"/>
    <property type="match status" value="15"/>
</dbReference>
<feature type="domain" description="PKD" evidence="7">
    <location>
        <begin position="416"/>
        <end position="476"/>
    </location>
</feature>
<accession>A0A556MQW5</accession>
<dbReference type="OrthoDB" id="7794186at2"/>
<feature type="domain" description="PKD" evidence="7">
    <location>
        <begin position="599"/>
        <end position="653"/>
    </location>
</feature>
<feature type="domain" description="PKD" evidence="7">
    <location>
        <begin position="1509"/>
        <end position="1561"/>
    </location>
</feature>
<feature type="domain" description="PKD" evidence="7">
    <location>
        <begin position="218"/>
        <end position="280"/>
    </location>
</feature>
<name>A0A556MQW5_9FLAO</name>
<evidence type="ECO:0000313" key="8">
    <source>
        <dbReference type="EMBL" id="TSJ42326.1"/>
    </source>
</evidence>
<feature type="domain" description="PKD" evidence="7">
    <location>
        <begin position="2076"/>
        <end position="2131"/>
    </location>
</feature>
<proteinExistence type="predicted"/>
<evidence type="ECO:0000256" key="5">
    <source>
        <dbReference type="ARBA" id="ARBA00023136"/>
    </source>
</evidence>
<dbReference type="PANTHER" id="PTHR46730">
    <property type="entry name" value="POLYCYSTIN-1"/>
    <property type="match status" value="1"/>
</dbReference>
<dbReference type="InterPro" id="IPR000601">
    <property type="entry name" value="PKD_dom"/>
</dbReference>
<dbReference type="Proteomes" id="UP000316008">
    <property type="component" value="Unassembled WGS sequence"/>
</dbReference>
<feature type="domain" description="PKD" evidence="7">
    <location>
        <begin position="1833"/>
        <end position="1865"/>
    </location>
</feature>
<dbReference type="InterPro" id="IPR013783">
    <property type="entry name" value="Ig-like_fold"/>
</dbReference>
<protein>
    <submittedName>
        <fullName evidence="8">PKD domain-containing protein</fullName>
    </submittedName>
</protein>
<feature type="domain" description="PKD" evidence="7">
    <location>
        <begin position="1643"/>
        <end position="1724"/>
    </location>
</feature>
<organism evidence="8 9">
    <name type="scientific">Fluviicola chungangensis</name>
    <dbReference type="NCBI Taxonomy" id="2597671"/>
    <lineage>
        <taxon>Bacteria</taxon>
        <taxon>Pseudomonadati</taxon>
        <taxon>Bacteroidota</taxon>
        <taxon>Flavobacteriia</taxon>
        <taxon>Flavobacteriales</taxon>
        <taxon>Crocinitomicaceae</taxon>
        <taxon>Fluviicola</taxon>
    </lineage>
</organism>
<dbReference type="PANTHER" id="PTHR46730:SF4">
    <property type="entry name" value="POLYCYSTIC KIDNEY DISEASE PROTEIN 1-LIKE 1"/>
    <property type="match status" value="1"/>
</dbReference>
<dbReference type="CDD" id="cd00146">
    <property type="entry name" value="PKD"/>
    <property type="match status" value="7"/>
</dbReference>
<feature type="signal peptide" evidence="6">
    <location>
        <begin position="1"/>
        <end position="20"/>
    </location>
</feature>
<dbReference type="RefSeq" id="WP_144333281.1">
    <property type="nucleotide sequence ID" value="NZ_VLPL01000005.1"/>
</dbReference>
<dbReference type="Pfam" id="PF00801">
    <property type="entry name" value="PKD"/>
    <property type="match status" value="1"/>
</dbReference>
<feature type="domain" description="PKD" evidence="7">
    <location>
        <begin position="2160"/>
        <end position="2208"/>
    </location>
</feature>
<dbReference type="EMBL" id="VLPL01000005">
    <property type="protein sequence ID" value="TSJ42326.1"/>
    <property type="molecule type" value="Genomic_DNA"/>
</dbReference>
<dbReference type="Gene3D" id="2.60.40.10">
    <property type="entry name" value="Immunoglobulins"/>
    <property type="match status" value="16"/>
</dbReference>
<feature type="domain" description="PKD" evidence="7">
    <location>
        <begin position="1967"/>
        <end position="2042"/>
    </location>
</feature>
<dbReference type="PROSITE" id="PS50093">
    <property type="entry name" value="PKD"/>
    <property type="match status" value="13"/>
</dbReference>
<feature type="domain" description="PKD" evidence="7">
    <location>
        <begin position="1918"/>
        <end position="1963"/>
    </location>
</feature>
<feature type="chain" id="PRO_5021749824" evidence="6">
    <location>
        <begin position="21"/>
        <end position="2318"/>
    </location>
</feature>
<dbReference type="SMART" id="SM00089">
    <property type="entry name" value="PKD"/>
    <property type="match status" value="18"/>
</dbReference>
<evidence type="ECO:0000259" key="7">
    <source>
        <dbReference type="PROSITE" id="PS50093"/>
    </source>
</evidence>
<dbReference type="GO" id="GO:0006816">
    <property type="term" value="P:calcium ion transport"/>
    <property type="evidence" value="ECO:0007669"/>
    <property type="project" value="TreeGrafter"/>
</dbReference>
<evidence type="ECO:0000256" key="6">
    <source>
        <dbReference type="SAM" id="SignalP"/>
    </source>
</evidence>
<comment type="caution">
    <text evidence="8">The sequence shown here is derived from an EMBL/GenBank/DDBJ whole genome shotgun (WGS) entry which is preliminary data.</text>
</comment>
<keyword evidence="3" id="KW-0677">Repeat</keyword>
<evidence type="ECO:0000313" key="9">
    <source>
        <dbReference type="Proteomes" id="UP000316008"/>
    </source>
</evidence>
<feature type="domain" description="PKD" evidence="7">
    <location>
        <begin position="1558"/>
        <end position="1639"/>
    </location>
</feature>
<keyword evidence="5" id="KW-0472">Membrane</keyword>
<sequence length="2318" mass="240376">MKQLFLLIAIPLLFHTETYAQCVANAGPDSTVCLGSTVQLGGTPAGTGTGTLSYSWSPSVGLSCTNCPNPVLTASSNQTYTLTVSSSLGCTDNSSVTITVAPPPTASFTITGNNNCSDIPIQFTNTSSGSGLTYSWNFGDPGSGAQNTSNLINPIHQYNAVGAGTQNYTVTLVATNSNGCTATITQTVTVNALPNPALIDPIAGMRNCDGSNFPLTVFDASSTTSVSNYSIDWGDGSPNFSAATFPGAGVSHTYTTAEIFSLVYTITGNNGCIQSASYNIANITNPAIGAANPGATTGCGPITLCFPLSNYSSNHNTTFYVVDYGDGSPKDTLSHPPPPTICHTYTGSSCGQPGNQFVFRIKAINLCDSSEASISPIRVYTGPVANFNLAAPNNCVGASVLFLNTTQAGFNSACSSSTLFQWDFGDGQTLTTATATNPTHVYTAPGTYTVTLTTTNSCNSNVITHTVCIENPPAPSFTVTPASACIPFTAQVTDASDLANTCNVTRAWTVIFNGSPCLPSSGAFSFVGGTNASSVNPQIQFTQPGNYTIRLTLTNSCGSFISNQAIVAQAPPQVSINSIPSVCAGLSVNPIAVVNDCLEPSDTYNWSFTGGSPSSASTLVPGTVSYPTAGTFPISLAVTNACGTTTANTSVVIKPLPPVLDPQVNSPLCVGETANFTSNASPSTTYSWSGPNSFTSNQQNFNLTNVTTAQGGTYTLFGTMNGCTGPSASVTLVVNPIPVITVTPPNATICNGESVSLTASGATTYTWNPSTGLSATNVATVTANPTTNQIYTIVGSDGTCSGSTTATVTVNPLPVVNAGPNVTLCDQPIPFTLTPTPTGGTWTGSQVTSGGVFTPNGTGVFPLVYSFINGNGCTNTDTVLITVVAPTPASAGPDSSGCFGATAMTLTGTPSGGTWSGTSITAAGVFTPNVVGTHSLVYTFGTGTCLSRDTMLLTVNPLPVVDAGPNFAVCIDAGIQTLNGTPPGGTWTGTGITDPAGEFTPSVAGTGNKTLTYSFTNGNGCTAADNLVITVNPLPIVNAGPDTTACDQPNPFQLSCSPAGGTWAGANVSPTGQFTPNGTGTFTLTYAFTDANGCTNSDSRIVTIISPTQPDAGPDFAVCIDAPNVTLSPTPTGGTWSGSFTTPAGIFNPTIAGSFDLIYTLGSGACLLRDTLVALVNPLPVVNAENDFSLCIDAGIQNLTGTPPGGTWTGTGITNPSGEFTPSAAGPGNKTLTYSFTDPNGCTNSDNTIITVNPLPVVNAGTDTTLCNQPFPIQFTATPSGGTWTGAGITSSGLFTPNATGSFNLTYTFSNANGCTNSDVRVVTVVNPTQADAGPDLEACIDAPDVQLNGTPVSGTWTGSFVNSSGLFNPTIAGTFPLVISNGAGNCLTRDTMLFTVHSLPVVSVGTDEEFCPSENAVNFSGSPANGVWSGNGITDAILGTFDPGIAPVGTHSIVYTYTNPATGCINRDTLLAMVHPMPVANFTYNAITCIGTNELFTNTSTLASQNNWNFGDGNTAAIVNPTHSYSASGFFDVELVVTTSFGCLDSVTLQIEVRIPPVADFSLTPDSACGPMAVNFTDLSLGQSLTYNWDYGNGQSSTGAIPVSQTYPASSTSDTSYTITLSLTNFCGSSAHSEQITVMPSPTAIFGTLTDIGCTPLDLDIVNNSFGLPDTYEWNFGDGSTSTTSAATLQHTFYTGTEDTTYTIQLIVSNECGSDTIQHQITVLPPQVNAFFNIDNPSGCVPHTINLTQFSQGASFSSWDFGDGNISTAYNPSHTFTLPGTYVVSLFAAGCGFDTATTIVTVHPLPQIDFTSLDSVCLNQGLVFTNLSSGIASVNWDFGDGTSSSLTNPTHAYSTPGYYTVTLSGISQTYGCTTQKTKTIKVNQGPDSQFSLGPTSGCEDLTVQLTNNSVGIVNQVWDFGDGNSSIQSNPSHTFTNPGSYAVQLIVLDAIGCPDTATQVVTVYPLPTVDFTYTPVDSCVQPTVINFTNLSVNAVGYTWNFGNGLTSVLTDPTSTYQQTGSYTVTLVGTTVHGCIDSIQKTVSSYQMPVASFVLPTDSVCVGEEIILQATTQFTNSITWFLGNGSVLSQNPAGASFDASGTYPVTLIAYGNGGCNDTVYSTTSITVLPQPTADFSYINVEGPEPLSGIVDFTNLSSLADAYSWEFGNGTTSSEENPEIRYEEDGEFSITLIASTIYGCADTLVKPITVDFFYGLYIPNAMSPGHTDFEVANFVPKGVNMKEFELLIYDDWGNLIWSTTALDENGRPTEYWDGTYRGEPVQQDAYVWKASATFKNSNVWEGKEYPKGRVKRSGTVTVIR</sequence>
<evidence type="ECO:0000256" key="1">
    <source>
        <dbReference type="ARBA" id="ARBA00004141"/>
    </source>
</evidence>
<keyword evidence="9" id="KW-1185">Reference proteome</keyword>
<dbReference type="GO" id="GO:0005261">
    <property type="term" value="F:monoatomic cation channel activity"/>
    <property type="evidence" value="ECO:0007669"/>
    <property type="project" value="TreeGrafter"/>
</dbReference>